<keyword evidence="1" id="KW-1133">Transmembrane helix</keyword>
<feature type="transmembrane region" description="Helical" evidence="1">
    <location>
        <begin position="22"/>
        <end position="43"/>
    </location>
</feature>
<evidence type="ECO:0000313" key="3">
    <source>
        <dbReference type="Proteomes" id="UP001595075"/>
    </source>
</evidence>
<comment type="caution">
    <text evidence="2">The sequence shown here is derived from an EMBL/GenBank/DDBJ whole genome shotgun (WGS) entry which is preliminary data.</text>
</comment>
<evidence type="ECO:0000256" key="1">
    <source>
        <dbReference type="SAM" id="Phobius"/>
    </source>
</evidence>
<dbReference type="EMBL" id="JAZHXI010000013">
    <property type="protein sequence ID" value="KAL2064920.1"/>
    <property type="molecule type" value="Genomic_DNA"/>
</dbReference>
<name>A0ABR4C4Q7_9HELO</name>
<gene>
    <name evidence="2" type="ORF">VTL71DRAFT_4060</name>
</gene>
<organism evidence="2 3">
    <name type="scientific">Oculimacula yallundae</name>
    <dbReference type="NCBI Taxonomy" id="86028"/>
    <lineage>
        <taxon>Eukaryota</taxon>
        <taxon>Fungi</taxon>
        <taxon>Dikarya</taxon>
        <taxon>Ascomycota</taxon>
        <taxon>Pezizomycotina</taxon>
        <taxon>Leotiomycetes</taxon>
        <taxon>Helotiales</taxon>
        <taxon>Ploettnerulaceae</taxon>
        <taxon>Oculimacula</taxon>
    </lineage>
</organism>
<protein>
    <submittedName>
        <fullName evidence="2">Uncharacterized protein</fullName>
    </submittedName>
</protein>
<evidence type="ECO:0000313" key="2">
    <source>
        <dbReference type="EMBL" id="KAL2064920.1"/>
    </source>
</evidence>
<dbReference type="Proteomes" id="UP001595075">
    <property type="component" value="Unassembled WGS sequence"/>
</dbReference>
<proteinExistence type="predicted"/>
<keyword evidence="3" id="KW-1185">Reference proteome</keyword>
<reference evidence="2 3" key="1">
    <citation type="journal article" date="2024" name="Commun. Biol.">
        <title>Comparative genomic analysis of thermophilic fungi reveals convergent evolutionary adaptations and gene losses.</title>
        <authorList>
            <person name="Steindorff A.S."/>
            <person name="Aguilar-Pontes M.V."/>
            <person name="Robinson A.J."/>
            <person name="Andreopoulos B."/>
            <person name="LaButti K."/>
            <person name="Kuo A."/>
            <person name="Mondo S."/>
            <person name="Riley R."/>
            <person name="Otillar R."/>
            <person name="Haridas S."/>
            <person name="Lipzen A."/>
            <person name="Grimwood J."/>
            <person name="Schmutz J."/>
            <person name="Clum A."/>
            <person name="Reid I.D."/>
            <person name="Moisan M.C."/>
            <person name="Butler G."/>
            <person name="Nguyen T.T.M."/>
            <person name="Dewar K."/>
            <person name="Conant G."/>
            <person name="Drula E."/>
            <person name="Henrissat B."/>
            <person name="Hansel C."/>
            <person name="Singer S."/>
            <person name="Hutchinson M.I."/>
            <person name="de Vries R.P."/>
            <person name="Natvig D.O."/>
            <person name="Powell A.J."/>
            <person name="Tsang A."/>
            <person name="Grigoriev I.V."/>
        </authorList>
    </citation>
    <scope>NUCLEOTIDE SEQUENCE [LARGE SCALE GENOMIC DNA]</scope>
    <source>
        <strain evidence="2 3">CBS 494.80</strain>
    </source>
</reference>
<keyword evidence="1" id="KW-0812">Transmembrane</keyword>
<accession>A0ABR4C4Q7</accession>
<keyword evidence="1" id="KW-0472">Membrane</keyword>
<sequence length="89" mass="10640">MYSILERGVAELLLFWSRIPKNPLFCVWSFGYISMIFGWMEFWGWMNERKNERDVFTRWTSISYQQVGSLAKEQTSDSLELHRKPASPK</sequence>